<name>A0ABW4BE11_9LACO</name>
<protein>
    <submittedName>
        <fullName evidence="4">TetR/AcrR family transcriptional regulator</fullName>
    </submittedName>
</protein>
<reference evidence="5" key="1">
    <citation type="journal article" date="2019" name="Int. J. Syst. Evol. Microbiol.">
        <title>The Global Catalogue of Microorganisms (GCM) 10K type strain sequencing project: providing services to taxonomists for standard genome sequencing and annotation.</title>
        <authorList>
            <consortium name="The Broad Institute Genomics Platform"/>
            <consortium name="The Broad Institute Genome Sequencing Center for Infectious Disease"/>
            <person name="Wu L."/>
            <person name="Ma J."/>
        </authorList>
    </citation>
    <scope>NUCLEOTIDE SEQUENCE [LARGE SCALE GENOMIC DNA]</scope>
    <source>
        <strain evidence="5">CCM 9110</strain>
    </source>
</reference>
<dbReference type="InterPro" id="IPR050624">
    <property type="entry name" value="HTH-type_Tx_Regulator"/>
</dbReference>
<dbReference type="RefSeq" id="WP_204117840.1">
    <property type="nucleotide sequence ID" value="NZ_BOLV01000001.1"/>
</dbReference>
<dbReference type="InterPro" id="IPR001647">
    <property type="entry name" value="HTH_TetR"/>
</dbReference>
<gene>
    <name evidence="4" type="ORF">ACFQ41_03135</name>
</gene>
<dbReference type="PANTHER" id="PTHR43479">
    <property type="entry name" value="ACREF/ENVCD OPERON REPRESSOR-RELATED"/>
    <property type="match status" value="1"/>
</dbReference>
<organism evidence="4 5">
    <name type="scientific">Lacticaseibacillus suilingensis</name>
    <dbReference type="NCBI Taxonomy" id="2799577"/>
    <lineage>
        <taxon>Bacteria</taxon>
        <taxon>Bacillati</taxon>
        <taxon>Bacillota</taxon>
        <taxon>Bacilli</taxon>
        <taxon>Lactobacillales</taxon>
        <taxon>Lactobacillaceae</taxon>
        <taxon>Lacticaseibacillus</taxon>
    </lineage>
</organism>
<evidence type="ECO:0000259" key="3">
    <source>
        <dbReference type="PROSITE" id="PS50977"/>
    </source>
</evidence>
<evidence type="ECO:0000313" key="5">
    <source>
        <dbReference type="Proteomes" id="UP001597199"/>
    </source>
</evidence>
<dbReference type="PROSITE" id="PS50977">
    <property type="entry name" value="HTH_TETR_2"/>
    <property type="match status" value="1"/>
</dbReference>
<keyword evidence="5" id="KW-1185">Reference proteome</keyword>
<dbReference type="InterPro" id="IPR009057">
    <property type="entry name" value="Homeodomain-like_sf"/>
</dbReference>
<dbReference type="Gene3D" id="1.10.357.10">
    <property type="entry name" value="Tetracycline Repressor, domain 2"/>
    <property type="match status" value="1"/>
</dbReference>
<keyword evidence="1 2" id="KW-0238">DNA-binding</keyword>
<proteinExistence type="predicted"/>
<comment type="caution">
    <text evidence="4">The sequence shown here is derived from an EMBL/GenBank/DDBJ whole genome shotgun (WGS) entry which is preliminary data.</text>
</comment>
<feature type="domain" description="HTH tetR-type" evidence="3">
    <location>
        <begin position="11"/>
        <end position="71"/>
    </location>
</feature>
<evidence type="ECO:0000256" key="2">
    <source>
        <dbReference type="PROSITE-ProRule" id="PRU00335"/>
    </source>
</evidence>
<dbReference type="PANTHER" id="PTHR43479:SF7">
    <property type="entry name" value="TETR-FAMILY TRANSCRIPTIONAL REGULATOR"/>
    <property type="match status" value="1"/>
</dbReference>
<evidence type="ECO:0000256" key="1">
    <source>
        <dbReference type="ARBA" id="ARBA00023125"/>
    </source>
</evidence>
<dbReference type="EMBL" id="JBHTOA010000016">
    <property type="protein sequence ID" value="MFD1398298.1"/>
    <property type="molecule type" value="Genomic_DNA"/>
</dbReference>
<dbReference type="Proteomes" id="UP001597199">
    <property type="component" value="Unassembled WGS sequence"/>
</dbReference>
<dbReference type="Pfam" id="PF14278">
    <property type="entry name" value="TetR_C_8"/>
    <property type="match status" value="1"/>
</dbReference>
<accession>A0ABW4BE11</accession>
<evidence type="ECO:0000313" key="4">
    <source>
        <dbReference type="EMBL" id="MFD1398298.1"/>
    </source>
</evidence>
<sequence>MVGTKNNRRAQATKQQLQAALLQLLQTKPLAHITVTEICQVADVNRGTFYTHYRDPADLFAVIETDLVAKVTALIDQQDASPAAWLTQILTLLKQNETATAIIISELTESPVLQALLLPIKAASLKDYATRFNEHDPAVLAYYFEFFLSGAVRVITRWLQTGAQQTPAQIAQVITRSAGMLQANH</sequence>
<feature type="DNA-binding region" description="H-T-H motif" evidence="2">
    <location>
        <begin position="34"/>
        <end position="53"/>
    </location>
</feature>
<dbReference type="InterPro" id="IPR039532">
    <property type="entry name" value="TetR_C_Firmicutes"/>
</dbReference>
<dbReference type="SUPFAM" id="SSF46689">
    <property type="entry name" value="Homeodomain-like"/>
    <property type="match status" value="1"/>
</dbReference>